<proteinExistence type="predicted"/>
<dbReference type="AlphaFoldDB" id="A0A8E2E051"/>
<reference evidence="1 2" key="1">
    <citation type="journal article" date="2016" name="Nat. Commun.">
        <title>Ectomycorrhizal ecology is imprinted in the genome of the dominant symbiotic fungus Cenococcum geophilum.</title>
        <authorList>
            <consortium name="DOE Joint Genome Institute"/>
            <person name="Peter M."/>
            <person name="Kohler A."/>
            <person name="Ohm R.A."/>
            <person name="Kuo A."/>
            <person name="Krutzmann J."/>
            <person name="Morin E."/>
            <person name="Arend M."/>
            <person name="Barry K.W."/>
            <person name="Binder M."/>
            <person name="Choi C."/>
            <person name="Clum A."/>
            <person name="Copeland A."/>
            <person name="Grisel N."/>
            <person name="Haridas S."/>
            <person name="Kipfer T."/>
            <person name="LaButti K."/>
            <person name="Lindquist E."/>
            <person name="Lipzen A."/>
            <person name="Maire R."/>
            <person name="Meier B."/>
            <person name="Mihaltcheva S."/>
            <person name="Molinier V."/>
            <person name="Murat C."/>
            <person name="Poggeler S."/>
            <person name="Quandt C.A."/>
            <person name="Sperisen C."/>
            <person name="Tritt A."/>
            <person name="Tisserant E."/>
            <person name="Crous P.W."/>
            <person name="Henrissat B."/>
            <person name="Nehls U."/>
            <person name="Egli S."/>
            <person name="Spatafora J.W."/>
            <person name="Grigoriev I.V."/>
            <person name="Martin F.M."/>
        </authorList>
    </citation>
    <scope>NUCLEOTIDE SEQUENCE [LARGE SCALE GENOMIC DNA]</scope>
    <source>
        <strain evidence="1 2">CBS 459.81</strain>
    </source>
</reference>
<evidence type="ECO:0008006" key="3">
    <source>
        <dbReference type="Google" id="ProtNLM"/>
    </source>
</evidence>
<protein>
    <recommendedName>
        <fullName evidence="3">DUF4419 domain-containing protein</fullName>
    </recommendedName>
</protein>
<dbReference type="PANTHER" id="PTHR31252">
    <property type="entry name" value="DUF4419 DOMAIN-CONTAINING PROTEIN"/>
    <property type="match status" value="1"/>
</dbReference>
<evidence type="ECO:0000313" key="2">
    <source>
        <dbReference type="Proteomes" id="UP000250266"/>
    </source>
</evidence>
<name>A0A8E2E051_9PEZI</name>
<dbReference type="InterPro" id="IPR025533">
    <property type="entry name" value="DUF4419"/>
</dbReference>
<dbReference type="Pfam" id="PF14388">
    <property type="entry name" value="DUF4419"/>
    <property type="match status" value="1"/>
</dbReference>
<dbReference type="OrthoDB" id="9978173at2759"/>
<keyword evidence="2" id="KW-1185">Reference proteome</keyword>
<sequence length="443" mass="50039">MPVTVRPAPHLGREFNPWMLTVRRAGRIASDARQLLRLSCKGENYRDQKMLQSSFGNLSSEAPTYSTKNGFVLASIEAYRSHLHLRIRPEDVWFSILTQLGFFVKAHSEELRSFFVSHEGRKQLKVFADGAIETVDFGKLAIEMTKIIEKNVVDPELRAWVMPNFSTTTDSDKVVAAILMMGALQSYFDYVMHLECGIPSVTLLGTRADWEEMLNRLEMLPRLGSEPMEFYNLLKPVLRYFVDSFDSPSDSTIIDFWQKIAHYHPGGSGPSYVSGWITAFCFWDADGKRLFTPPDAEPDEAPTGVLNGVLYHRLEMDRIPIGHASVPVRVEDGVNGITYKTRMVAGSVGISISSSGELLEGEQRIRTLVLQDGDLTECQPLSEYLEQRRLDVAAGQFWDPFTHPNFIWSGSPRRFSRHEVGGTKLFFAVSTRPVSASKQKYCH</sequence>
<evidence type="ECO:0000313" key="1">
    <source>
        <dbReference type="EMBL" id="OCK74947.1"/>
    </source>
</evidence>
<accession>A0A8E2E051</accession>
<dbReference type="PANTHER" id="PTHR31252:SF11">
    <property type="entry name" value="DUF4419 DOMAIN-CONTAINING PROTEIN"/>
    <property type="match status" value="1"/>
</dbReference>
<dbReference type="Proteomes" id="UP000250266">
    <property type="component" value="Unassembled WGS sequence"/>
</dbReference>
<dbReference type="EMBL" id="KV745386">
    <property type="protein sequence ID" value="OCK74947.1"/>
    <property type="molecule type" value="Genomic_DNA"/>
</dbReference>
<gene>
    <name evidence="1" type="ORF">K432DRAFT_447003</name>
</gene>
<organism evidence="1 2">
    <name type="scientific">Lepidopterella palustris CBS 459.81</name>
    <dbReference type="NCBI Taxonomy" id="1314670"/>
    <lineage>
        <taxon>Eukaryota</taxon>
        <taxon>Fungi</taxon>
        <taxon>Dikarya</taxon>
        <taxon>Ascomycota</taxon>
        <taxon>Pezizomycotina</taxon>
        <taxon>Dothideomycetes</taxon>
        <taxon>Pleosporomycetidae</taxon>
        <taxon>Mytilinidiales</taxon>
        <taxon>Argynnaceae</taxon>
        <taxon>Lepidopterella</taxon>
    </lineage>
</organism>